<sequence length="323" mass="37696">MKNKRYFWRLLLWVGILCVCMGATSVKEREKTALTVSDDEPVWFCDYNGNLGVSPIKGIIYNAINKDYVENKNGLTIRIHQDKTRDPHSGSSEKTFQIIAINRNATPDTRGGYFNAQLTPLSDAQQIDFSINKFYPFGYERILVWALMPKSIEKVEYKTLQQRIDEQLNYYEGIQNPLVCFTLRRSDEYTSANNSVLYVVNGIEIPERVFDALNPIFIRSLNRRTDEETLRKYNRKKAKEVVVIETFTHQEIIAPNVILSTGRGNARFFVNDIEITKDIFLALKPAYFRETQKIRENDENYRYIEGKHPEDNPKTRTLYKAYI</sequence>
<reference evidence="1" key="2">
    <citation type="journal article" date="2021" name="PeerJ">
        <title>Extensive microbial diversity within the chicken gut microbiome revealed by metagenomics and culture.</title>
        <authorList>
            <person name="Gilroy R."/>
            <person name="Ravi A."/>
            <person name="Getino M."/>
            <person name="Pursley I."/>
            <person name="Horton D.L."/>
            <person name="Alikhan N.F."/>
            <person name="Baker D."/>
            <person name="Gharbi K."/>
            <person name="Hall N."/>
            <person name="Watson M."/>
            <person name="Adriaenssens E.M."/>
            <person name="Foster-Nyarko E."/>
            <person name="Jarju S."/>
            <person name="Secka A."/>
            <person name="Antonio M."/>
            <person name="Oren A."/>
            <person name="Chaudhuri R.R."/>
            <person name="La Ragione R."/>
            <person name="Hildebrand F."/>
            <person name="Pallen M.J."/>
        </authorList>
    </citation>
    <scope>NUCLEOTIDE SEQUENCE</scope>
    <source>
        <strain evidence="1">CHK158-818</strain>
    </source>
</reference>
<accession>A0A9D1M8C8</accession>
<proteinExistence type="predicted"/>
<reference evidence="1" key="1">
    <citation type="submission" date="2020-10" db="EMBL/GenBank/DDBJ databases">
        <authorList>
            <person name="Gilroy R."/>
        </authorList>
    </citation>
    <scope>NUCLEOTIDE SEQUENCE</scope>
    <source>
        <strain evidence="1">CHK158-818</strain>
    </source>
</reference>
<protein>
    <submittedName>
        <fullName evidence="1">Uncharacterized protein</fullName>
    </submittedName>
</protein>
<dbReference type="Proteomes" id="UP000824112">
    <property type="component" value="Unassembled WGS sequence"/>
</dbReference>
<evidence type="ECO:0000313" key="1">
    <source>
        <dbReference type="EMBL" id="HIU55509.1"/>
    </source>
</evidence>
<dbReference type="EMBL" id="DVNA01000152">
    <property type="protein sequence ID" value="HIU55509.1"/>
    <property type="molecule type" value="Genomic_DNA"/>
</dbReference>
<comment type="caution">
    <text evidence="1">The sequence shown here is derived from an EMBL/GenBank/DDBJ whole genome shotgun (WGS) entry which is preliminary data.</text>
</comment>
<name>A0A9D1M8C8_9BACT</name>
<dbReference type="AlphaFoldDB" id="A0A9D1M8C8"/>
<organism evidence="1 2">
    <name type="scientific">Candidatus Gallibacteroides avistercoris</name>
    <dbReference type="NCBI Taxonomy" id="2840833"/>
    <lineage>
        <taxon>Bacteria</taxon>
        <taxon>Pseudomonadati</taxon>
        <taxon>Bacteroidota</taxon>
        <taxon>Bacteroidia</taxon>
        <taxon>Bacteroidales</taxon>
        <taxon>Bacteroidaceae</taxon>
        <taxon>Bacteroidaceae incertae sedis</taxon>
        <taxon>Candidatus Gallibacteroides</taxon>
    </lineage>
</organism>
<evidence type="ECO:0000313" key="2">
    <source>
        <dbReference type="Proteomes" id="UP000824112"/>
    </source>
</evidence>
<gene>
    <name evidence="1" type="ORF">IAB03_06880</name>
</gene>